<keyword evidence="3" id="KW-1185">Reference proteome</keyword>
<comment type="caution">
    <text evidence="2">The sequence shown here is derived from an EMBL/GenBank/DDBJ whole genome shotgun (WGS) entry which is preliminary data.</text>
</comment>
<evidence type="ECO:0000256" key="1">
    <source>
        <dbReference type="SAM" id="Phobius"/>
    </source>
</evidence>
<keyword evidence="1" id="KW-1133">Transmembrane helix</keyword>
<protein>
    <recommendedName>
        <fullName evidence="4">Transmembrane protein</fullName>
    </recommendedName>
</protein>
<keyword evidence="1" id="KW-0472">Membrane</keyword>
<keyword evidence="1" id="KW-0812">Transmembrane</keyword>
<reference evidence="2" key="1">
    <citation type="submission" date="2021-06" db="EMBL/GenBank/DDBJ databases">
        <authorList>
            <person name="Hodson N. C."/>
            <person name="Mongue J. A."/>
            <person name="Jaron S. K."/>
        </authorList>
    </citation>
    <scope>NUCLEOTIDE SEQUENCE</scope>
</reference>
<dbReference type="AlphaFoldDB" id="A0A8J2JB92"/>
<evidence type="ECO:0008006" key="4">
    <source>
        <dbReference type="Google" id="ProtNLM"/>
    </source>
</evidence>
<evidence type="ECO:0000313" key="2">
    <source>
        <dbReference type="EMBL" id="CAG7716336.1"/>
    </source>
</evidence>
<sequence length="226" mass="25498">MQEQSINETIPTLVRNTEKGKELEVIEQNGDNFETKSTGLLGSLERGEDAVIKSLQCKRKQYCQPCGCCGISLERGALIGAVIFVVLGGIFTITSIAFVVLTDQWKWSGRLFFVILFFVVCSLMWLAASLILIVGVTIRSTCLIRTFLWMILIIPVIMLLLGIFYTMITLAEGNHCLSSVEMLRLLQTLYFAPLVLGLLLWYFYWVVYSFYIKCGGRSCCRCHCSI</sequence>
<feature type="transmembrane region" description="Helical" evidence="1">
    <location>
        <begin position="111"/>
        <end position="135"/>
    </location>
</feature>
<accession>A0A8J2JB92</accession>
<gene>
    <name evidence="2" type="ORF">AFUS01_LOCUS5850</name>
</gene>
<organism evidence="2 3">
    <name type="scientific">Allacma fusca</name>
    <dbReference type="NCBI Taxonomy" id="39272"/>
    <lineage>
        <taxon>Eukaryota</taxon>
        <taxon>Metazoa</taxon>
        <taxon>Ecdysozoa</taxon>
        <taxon>Arthropoda</taxon>
        <taxon>Hexapoda</taxon>
        <taxon>Collembola</taxon>
        <taxon>Symphypleona</taxon>
        <taxon>Sminthuridae</taxon>
        <taxon>Allacma</taxon>
    </lineage>
</organism>
<name>A0A8J2JB92_9HEXA</name>
<dbReference type="Proteomes" id="UP000708208">
    <property type="component" value="Unassembled WGS sequence"/>
</dbReference>
<proteinExistence type="predicted"/>
<feature type="transmembrane region" description="Helical" evidence="1">
    <location>
        <begin position="147"/>
        <end position="168"/>
    </location>
</feature>
<feature type="transmembrane region" description="Helical" evidence="1">
    <location>
        <begin position="188"/>
        <end position="211"/>
    </location>
</feature>
<feature type="transmembrane region" description="Helical" evidence="1">
    <location>
        <begin position="77"/>
        <end position="99"/>
    </location>
</feature>
<evidence type="ECO:0000313" key="3">
    <source>
        <dbReference type="Proteomes" id="UP000708208"/>
    </source>
</evidence>
<dbReference type="EMBL" id="CAJVCH010037750">
    <property type="protein sequence ID" value="CAG7716336.1"/>
    <property type="molecule type" value="Genomic_DNA"/>
</dbReference>